<keyword evidence="1" id="KW-0472">Membrane</keyword>
<dbReference type="InterPro" id="IPR012902">
    <property type="entry name" value="N_methyl_site"/>
</dbReference>
<dbReference type="EMBL" id="QSSQ01000002">
    <property type="protein sequence ID" value="RGM08006.1"/>
    <property type="molecule type" value="Genomic_DNA"/>
</dbReference>
<feature type="transmembrane region" description="Helical" evidence="1">
    <location>
        <begin position="36"/>
        <end position="58"/>
    </location>
</feature>
<evidence type="ECO:0000313" key="3">
    <source>
        <dbReference type="EMBL" id="RGM08006.1"/>
    </source>
</evidence>
<accession>A0A174D2D9</accession>
<dbReference type="EMBL" id="CYZE01000004">
    <property type="protein sequence ID" value="CUO18178.1"/>
    <property type="molecule type" value="Genomic_DNA"/>
</dbReference>
<evidence type="ECO:0000313" key="5">
    <source>
        <dbReference type="Proteomes" id="UP000261257"/>
    </source>
</evidence>
<dbReference type="Proteomes" id="UP000095651">
    <property type="component" value="Unassembled WGS sequence"/>
</dbReference>
<keyword evidence="1" id="KW-0812">Transmembrane</keyword>
<organism evidence="2 4">
    <name type="scientific">Hungatella hathewayi</name>
    <dbReference type="NCBI Taxonomy" id="154046"/>
    <lineage>
        <taxon>Bacteria</taxon>
        <taxon>Bacillati</taxon>
        <taxon>Bacillota</taxon>
        <taxon>Clostridia</taxon>
        <taxon>Lachnospirales</taxon>
        <taxon>Lachnospiraceae</taxon>
        <taxon>Hungatella</taxon>
    </lineage>
</organism>
<name>A0A174D2D9_9FIRM</name>
<proteinExistence type="predicted"/>
<evidence type="ECO:0000313" key="2">
    <source>
        <dbReference type="EMBL" id="CUO18178.1"/>
    </source>
</evidence>
<dbReference type="Proteomes" id="UP000261257">
    <property type="component" value="Unassembled WGS sequence"/>
</dbReference>
<dbReference type="SUPFAM" id="SSF54523">
    <property type="entry name" value="Pili subunits"/>
    <property type="match status" value="1"/>
</dbReference>
<dbReference type="NCBIfam" id="TIGR02532">
    <property type="entry name" value="IV_pilin_GFxxxE"/>
    <property type="match status" value="1"/>
</dbReference>
<sequence>MIPKWKSVTENEKGIPKMNRWKHIREDRNGFTLVEVLAVLVIIAILAAVAIPTMSGFISDARKKSYTSQARNVYVAAQAAALEQEGTNNGIAVASVVEYTRGDGSKYIARVEALLGNDVESGSSFKITLDGNKVEEIEYTPEDGKKITITGGKGVTYED</sequence>
<dbReference type="AlphaFoldDB" id="A0A174D2D9"/>
<dbReference type="Pfam" id="PF07963">
    <property type="entry name" value="N_methyl"/>
    <property type="match status" value="1"/>
</dbReference>
<reference evidence="2 4" key="1">
    <citation type="submission" date="2015-09" db="EMBL/GenBank/DDBJ databases">
        <authorList>
            <consortium name="Pathogen Informatics"/>
        </authorList>
    </citation>
    <scope>NUCLEOTIDE SEQUENCE [LARGE SCALE GENOMIC DNA]</scope>
    <source>
        <strain evidence="2 4">2789STDY5608850</strain>
    </source>
</reference>
<gene>
    <name evidence="3" type="ORF">DXC39_05930</name>
    <name evidence="2" type="ORF">ERS852407_02082</name>
</gene>
<evidence type="ECO:0000256" key="1">
    <source>
        <dbReference type="SAM" id="Phobius"/>
    </source>
</evidence>
<dbReference type="Gene3D" id="3.30.700.10">
    <property type="entry name" value="Glycoprotein, Type 4 Pilin"/>
    <property type="match status" value="1"/>
</dbReference>
<keyword evidence="1" id="KW-1133">Transmembrane helix</keyword>
<dbReference type="InterPro" id="IPR045584">
    <property type="entry name" value="Pilin-like"/>
</dbReference>
<evidence type="ECO:0000313" key="4">
    <source>
        <dbReference type="Proteomes" id="UP000095651"/>
    </source>
</evidence>
<protein>
    <submittedName>
        <fullName evidence="3">Prepilin-type N-terminal cleavage/methylation domain-containing protein</fullName>
    </submittedName>
    <submittedName>
        <fullName evidence="2">Type IV pilin</fullName>
    </submittedName>
</protein>
<reference evidence="3 5" key="2">
    <citation type="submission" date="2018-08" db="EMBL/GenBank/DDBJ databases">
        <title>A genome reference for cultivated species of the human gut microbiota.</title>
        <authorList>
            <person name="Zou Y."/>
            <person name="Xue W."/>
            <person name="Luo G."/>
        </authorList>
    </citation>
    <scope>NUCLEOTIDE SEQUENCE [LARGE SCALE GENOMIC DNA]</scope>
    <source>
        <strain evidence="3 5">TF05-11AC</strain>
    </source>
</reference>